<reference evidence="1" key="1">
    <citation type="submission" date="2020-08" db="EMBL/GenBank/DDBJ databases">
        <title>Bridging the membrane lipid divide: bacteria of the FCB group superphylum have the potential to synthesize archaeal ether lipids.</title>
        <authorList>
            <person name="Villanueva L."/>
            <person name="von Meijenfeldt F.A.B."/>
            <person name="Westbye A.B."/>
            <person name="Yadav S."/>
            <person name="Hopmans E.C."/>
            <person name="Dutilh B.E."/>
            <person name="Sinninghe Damste J.S."/>
        </authorList>
    </citation>
    <scope>NUCLEOTIDE SEQUENCE</scope>
    <source>
        <strain evidence="1">NIOZ-UU157</strain>
    </source>
</reference>
<accession>A0A7S9STF1</accession>
<gene>
    <name evidence="1" type="ORF">NIOZUU157_00003</name>
</gene>
<organism evidence="1">
    <name type="scientific">Virus NIOZ-UU157</name>
    <dbReference type="NCBI Taxonomy" id="2763269"/>
    <lineage>
        <taxon>Viruses</taxon>
    </lineage>
</organism>
<evidence type="ECO:0000313" key="1">
    <source>
        <dbReference type="EMBL" id="QPI16125.1"/>
    </source>
</evidence>
<proteinExistence type="predicted"/>
<name>A0A7S9STF1_9VIRU</name>
<protein>
    <submittedName>
        <fullName evidence="1">Uncharacterized protein</fullName>
    </submittedName>
</protein>
<sequence length="86" mass="10048">MTGKQVEKYIMRDLGMIPRHDCYALAEAVSDVAYELEHDECELLYLLLENRPIDAIHTHSYGFHTANGRHIINKLKDKYYEYESAS</sequence>
<dbReference type="EMBL" id="MW030531">
    <property type="protein sequence ID" value="QPI16125.1"/>
    <property type="molecule type" value="Genomic_DNA"/>
</dbReference>